<feature type="DNA-binding region" description="H-T-H motif" evidence="4">
    <location>
        <begin position="28"/>
        <end position="47"/>
    </location>
</feature>
<name>A0ABT2EFY6_9GAMM</name>
<dbReference type="Gene3D" id="1.10.10.60">
    <property type="entry name" value="Homeodomain-like"/>
    <property type="match status" value="1"/>
</dbReference>
<keyword evidence="3" id="KW-0804">Transcription</keyword>
<dbReference type="PANTHER" id="PTHR30055">
    <property type="entry name" value="HTH-TYPE TRANSCRIPTIONAL REGULATOR RUTR"/>
    <property type="match status" value="1"/>
</dbReference>
<evidence type="ECO:0000313" key="7">
    <source>
        <dbReference type="Proteomes" id="UP001165542"/>
    </source>
</evidence>
<evidence type="ECO:0000256" key="4">
    <source>
        <dbReference type="PROSITE-ProRule" id="PRU00335"/>
    </source>
</evidence>
<comment type="caution">
    <text evidence="6">The sequence shown here is derived from an EMBL/GenBank/DDBJ whole genome shotgun (WGS) entry which is preliminary data.</text>
</comment>
<evidence type="ECO:0000313" key="6">
    <source>
        <dbReference type="EMBL" id="MCS2610501.1"/>
    </source>
</evidence>
<dbReference type="PROSITE" id="PS50977">
    <property type="entry name" value="HTH_TETR_2"/>
    <property type="match status" value="1"/>
</dbReference>
<dbReference type="PRINTS" id="PR00455">
    <property type="entry name" value="HTHTETR"/>
</dbReference>
<dbReference type="Gene3D" id="1.10.357.10">
    <property type="entry name" value="Tetracycline Repressor, domain 2"/>
    <property type="match status" value="1"/>
</dbReference>
<dbReference type="InterPro" id="IPR050109">
    <property type="entry name" value="HTH-type_TetR-like_transc_reg"/>
</dbReference>
<reference evidence="6" key="1">
    <citation type="submission" date="2021-11" db="EMBL/GenBank/DDBJ databases">
        <title>Halomonas sp., isolated from a coastal aquaculture zone in Dongshan Bay.</title>
        <authorList>
            <person name="Lin W."/>
        </authorList>
    </citation>
    <scope>NUCLEOTIDE SEQUENCE</scope>
    <source>
        <strain evidence="6">Yzlin-01</strain>
    </source>
</reference>
<dbReference type="SUPFAM" id="SSF46689">
    <property type="entry name" value="Homeodomain-like"/>
    <property type="match status" value="1"/>
</dbReference>
<evidence type="ECO:0000256" key="3">
    <source>
        <dbReference type="ARBA" id="ARBA00023163"/>
    </source>
</evidence>
<evidence type="ECO:0000256" key="2">
    <source>
        <dbReference type="ARBA" id="ARBA00023125"/>
    </source>
</evidence>
<dbReference type="InterPro" id="IPR009057">
    <property type="entry name" value="Homeodomain-like_sf"/>
</dbReference>
<dbReference type="InterPro" id="IPR001647">
    <property type="entry name" value="HTH_TetR"/>
</dbReference>
<dbReference type="Proteomes" id="UP001165542">
    <property type="component" value="Unassembled WGS sequence"/>
</dbReference>
<sequence>MQARSPTYDRILEAASAHFAERGYDGSSLTHIASAVGIRKPSLYAHFANKNALYMEVFKQALQQECAMVARCFDEEGGVATPGAGYADSLIARHASNEPLHFLLRTSYTPPAELRVAIDEGHERYLDLLHDTFCAKLRACVQAANLDDAAISQYGQAYVGIIDSLQVKLVYTDREQAAARWAVMQRLLADALEHATSKE</sequence>
<feature type="domain" description="HTH tetR-type" evidence="5">
    <location>
        <begin position="5"/>
        <end position="65"/>
    </location>
</feature>
<keyword evidence="7" id="KW-1185">Reference proteome</keyword>
<dbReference type="PANTHER" id="PTHR30055:SF238">
    <property type="entry name" value="MYCOFACTOCIN BIOSYNTHESIS TRANSCRIPTIONAL REGULATOR MFTR-RELATED"/>
    <property type="match status" value="1"/>
</dbReference>
<evidence type="ECO:0000256" key="1">
    <source>
        <dbReference type="ARBA" id="ARBA00023015"/>
    </source>
</evidence>
<proteinExistence type="predicted"/>
<dbReference type="EMBL" id="JAJISC010000006">
    <property type="protein sequence ID" value="MCS2610501.1"/>
    <property type="molecule type" value="Genomic_DNA"/>
</dbReference>
<organism evidence="6 7">
    <name type="scientific">Halomonas dongshanensis</name>
    <dbReference type="NCBI Taxonomy" id="2890835"/>
    <lineage>
        <taxon>Bacteria</taxon>
        <taxon>Pseudomonadati</taxon>
        <taxon>Pseudomonadota</taxon>
        <taxon>Gammaproteobacteria</taxon>
        <taxon>Oceanospirillales</taxon>
        <taxon>Halomonadaceae</taxon>
        <taxon>Halomonas</taxon>
    </lineage>
</organism>
<keyword evidence="1" id="KW-0805">Transcription regulation</keyword>
<dbReference type="RefSeq" id="WP_259036986.1">
    <property type="nucleotide sequence ID" value="NZ_JAJISC010000006.1"/>
</dbReference>
<keyword evidence="2 4" id="KW-0238">DNA-binding</keyword>
<evidence type="ECO:0000259" key="5">
    <source>
        <dbReference type="PROSITE" id="PS50977"/>
    </source>
</evidence>
<gene>
    <name evidence="6" type="ORF">LLY24_14365</name>
</gene>
<dbReference type="Pfam" id="PF00440">
    <property type="entry name" value="TetR_N"/>
    <property type="match status" value="1"/>
</dbReference>
<accession>A0ABT2EFY6</accession>
<protein>
    <submittedName>
        <fullName evidence="6">TetR/AcrR family transcriptional regulator</fullName>
    </submittedName>
</protein>